<dbReference type="InterPro" id="IPR004803">
    <property type="entry name" value="TGT"/>
</dbReference>
<dbReference type="HAMAP" id="MF_00168">
    <property type="entry name" value="Q_tRNA_Tgt"/>
    <property type="match status" value="1"/>
</dbReference>
<feature type="domain" description="tRNA-guanine(15) transglycosylase-like" evidence="5">
    <location>
        <begin position="13"/>
        <end position="371"/>
    </location>
</feature>
<organism evidence="6 7">
    <name type="scientific">Sphingobacterium tenebrionis</name>
    <dbReference type="NCBI Taxonomy" id="3111775"/>
    <lineage>
        <taxon>Bacteria</taxon>
        <taxon>Pseudomonadati</taxon>
        <taxon>Bacteroidota</taxon>
        <taxon>Sphingobacteriia</taxon>
        <taxon>Sphingobacteriales</taxon>
        <taxon>Sphingobacteriaceae</taxon>
        <taxon>Sphingobacterium</taxon>
    </lineage>
</organism>
<name>A0ABU8I4E7_9SPHI</name>
<dbReference type="RefSeq" id="WP_134777123.1">
    <property type="nucleotide sequence ID" value="NZ_JAYLLN010000009.1"/>
</dbReference>
<feature type="active site" description="Nucleophile" evidence="4">
    <location>
        <position position="271"/>
    </location>
</feature>
<keyword evidence="4" id="KW-0671">Queuosine biosynthesis</keyword>
<proteinExistence type="inferred from homology"/>
<keyword evidence="1 4" id="KW-0328">Glycosyltransferase</keyword>
<dbReference type="EMBL" id="JAYLLN010000009">
    <property type="protein sequence ID" value="MEI5984383.1"/>
    <property type="molecule type" value="Genomic_DNA"/>
</dbReference>
<feature type="binding site" evidence="4">
    <location>
        <position position="221"/>
    </location>
    <ligand>
        <name>substrate</name>
    </ligand>
</feature>
<keyword evidence="2 4" id="KW-0808">Transferase</keyword>
<evidence type="ECO:0000259" key="5">
    <source>
        <dbReference type="Pfam" id="PF01702"/>
    </source>
</evidence>
<feature type="binding site" evidence="4">
    <location>
        <position position="194"/>
    </location>
    <ligand>
        <name>substrate</name>
    </ligand>
</feature>
<reference evidence="6 7" key="1">
    <citation type="submission" date="2024-01" db="EMBL/GenBank/DDBJ databases">
        <title>Sphingobacterium tenebrionis sp. nov., a novel endophyte isolated from tenebrio molitor intestines.</title>
        <authorList>
            <person name="Zhang C."/>
        </authorList>
    </citation>
    <scope>NUCLEOTIDE SEQUENCE [LARGE SCALE GENOMIC DNA]</scope>
    <source>
        <strain evidence="6 7">PU5-4</strain>
    </source>
</reference>
<dbReference type="InterPro" id="IPR002616">
    <property type="entry name" value="tRNA_ribo_trans-like"/>
</dbReference>
<dbReference type="NCBIfam" id="TIGR00449">
    <property type="entry name" value="tgt_general"/>
    <property type="match status" value="1"/>
</dbReference>
<dbReference type="EC" id="2.4.2.29" evidence="4"/>
<feature type="region of interest" description="RNA binding" evidence="4">
    <location>
        <begin position="252"/>
        <end position="258"/>
    </location>
</feature>
<keyword evidence="3 4" id="KW-0819">tRNA processing</keyword>
<dbReference type="InterPro" id="IPR036511">
    <property type="entry name" value="TGT-like_sf"/>
</dbReference>
<evidence type="ECO:0000256" key="2">
    <source>
        <dbReference type="ARBA" id="ARBA00022679"/>
    </source>
</evidence>
<feature type="binding site" evidence="4">
    <location>
        <position position="146"/>
    </location>
    <ligand>
        <name>substrate</name>
    </ligand>
</feature>
<feature type="active site" description="Proton acceptor" evidence="4">
    <location>
        <position position="92"/>
    </location>
</feature>
<comment type="pathway">
    <text evidence="4">tRNA modification; tRNA-queuosine biosynthesis.</text>
</comment>
<dbReference type="PANTHER" id="PTHR46499">
    <property type="entry name" value="QUEUINE TRNA-RIBOSYLTRANSFERASE"/>
    <property type="match status" value="1"/>
</dbReference>
<comment type="catalytic activity">
    <reaction evidence="4">
        <text>7-aminomethyl-7-carbaguanine + guanosine(34) in tRNA = 7-aminomethyl-7-carbaguanosine(34) in tRNA + guanine</text>
        <dbReference type="Rhea" id="RHEA:24104"/>
        <dbReference type="Rhea" id="RHEA-COMP:10341"/>
        <dbReference type="Rhea" id="RHEA-COMP:10342"/>
        <dbReference type="ChEBI" id="CHEBI:16235"/>
        <dbReference type="ChEBI" id="CHEBI:58703"/>
        <dbReference type="ChEBI" id="CHEBI:74269"/>
        <dbReference type="ChEBI" id="CHEBI:82833"/>
        <dbReference type="EC" id="2.4.2.29"/>
    </reaction>
</comment>
<evidence type="ECO:0000256" key="1">
    <source>
        <dbReference type="ARBA" id="ARBA00022676"/>
    </source>
</evidence>
<comment type="caution">
    <text evidence="6">The sequence shown here is derived from an EMBL/GenBank/DDBJ whole genome shotgun (WGS) entry which is preliminary data.</text>
</comment>
<gene>
    <name evidence="4 6" type="primary">tgt</name>
    <name evidence="6" type="ORF">VJ786_05645</name>
</gene>
<dbReference type="NCBIfam" id="TIGR00430">
    <property type="entry name" value="Q_tRNA_tgt"/>
    <property type="match status" value="1"/>
</dbReference>
<dbReference type="Pfam" id="PF01702">
    <property type="entry name" value="TGT"/>
    <property type="match status" value="1"/>
</dbReference>
<comment type="caution">
    <text evidence="4">Lacks conserved residue(s) required for the propagation of feature annotation.</text>
</comment>
<feature type="region of interest" description="RNA binding; important for wobble base 34 recognition" evidence="4">
    <location>
        <begin position="276"/>
        <end position="280"/>
    </location>
</feature>
<sequence>MKFTLQAQDKNSRARAGEIETAHGTIKTPIFMPVGTAGTVKAVHQHELVNDIQAQIILGNTYHLYLRPGLEVLNKAGGLHKFINWDRPILTDSGGYQVYSLTEVRKIKEEGVTFRSHIDGSKHLFTPENVMDTQRVIGADIIMAFDECTPYPCDYRYARRSLDMTHRWLKRCCDRFDSTEPLYGYEQTLFPIVQGSVYKDLREKSAEVIASFEREGNAIGGLSVGEPAEEMYAMTEVVTNILPKEKPRYLMGVGTPVNILENIALGIDMFDCVMPTRNARNGMLFTREGIINIKNEKWKDDFTPIEAESDLLVDQIHTKAYLRHLIRSQEILGAQIASLHNLHFYLWLVNEARERILDGTFYEWKNKMVVKLGQRL</sequence>
<accession>A0ABU8I4E7</accession>
<dbReference type="InterPro" id="IPR050076">
    <property type="entry name" value="ArchSynthase1/Queuine_TRR"/>
</dbReference>
<protein>
    <recommendedName>
        <fullName evidence="4">Queuine tRNA-ribosyltransferase</fullName>
        <ecNumber evidence="4">2.4.2.29</ecNumber>
    </recommendedName>
    <alternativeName>
        <fullName evidence="4">Guanine insertion enzyme</fullName>
    </alternativeName>
    <alternativeName>
        <fullName evidence="4">tRNA-guanine transglycosylase</fullName>
    </alternativeName>
</protein>
<evidence type="ECO:0000256" key="3">
    <source>
        <dbReference type="ARBA" id="ARBA00022694"/>
    </source>
</evidence>
<evidence type="ECO:0000256" key="4">
    <source>
        <dbReference type="HAMAP-Rule" id="MF_00168"/>
    </source>
</evidence>
<comment type="subunit">
    <text evidence="4">Homodimer. Within each dimer, one monomer is responsible for RNA recognition and catalysis, while the other monomer binds to the replacement base PreQ1.</text>
</comment>
<comment type="similarity">
    <text evidence="4">Belongs to the queuine tRNA-ribosyltransferase family.</text>
</comment>
<comment type="function">
    <text evidence="4">Catalyzes the base-exchange of a guanine (G) residue with the queuine precursor 7-aminomethyl-7-deazaguanine (PreQ1) at position 34 (anticodon wobble position) in tRNAs with GU(N) anticodons (tRNA-Asp, -Asn, -His and -Tyr). Catalysis occurs through a double-displacement mechanism. The nucleophile active site attacks the C1' of nucleotide 34 to detach the guanine base from the RNA, forming a covalent enzyme-RNA intermediate. The proton acceptor active site deprotonates the incoming PreQ1, allowing a nucleophilic attack on the C1' of the ribose to form the product. After dissociation, two additional enzymatic reactions on the tRNA convert PreQ1 to queuine (Q), resulting in the hypermodified nucleoside queuosine (7-(((4,5-cis-dihydroxy-2-cyclopenten-1-yl)amino)methyl)-7-deazaguanosine).</text>
</comment>
<keyword evidence="7" id="KW-1185">Reference proteome</keyword>
<evidence type="ECO:0000313" key="7">
    <source>
        <dbReference type="Proteomes" id="UP001363035"/>
    </source>
</evidence>
<dbReference type="Proteomes" id="UP001363035">
    <property type="component" value="Unassembled WGS sequence"/>
</dbReference>
<dbReference type="PANTHER" id="PTHR46499:SF1">
    <property type="entry name" value="QUEUINE TRNA-RIBOSYLTRANSFERASE"/>
    <property type="match status" value="1"/>
</dbReference>
<dbReference type="GO" id="GO:0016757">
    <property type="term" value="F:glycosyltransferase activity"/>
    <property type="evidence" value="ECO:0007669"/>
    <property type="project" value="UniProtKB-KW"/>
</dbReference>
<dbReference type="Gene3D" id="3.20.20.105">
    <property type="entry name" value="Queuine tRNA-ribosyltransferase-like"/>
    <property type="match status" value="1"/>
</dbReference>
<dbReference type="SUPFAM" id="SSF51713">
    <property type="entry name" value="tRNA-guanine transglycosylase"/>
    <property type="match status" value="1"/>
</dbReference>
<evidence type="ECO:0000313" key="6">
    <source>
        <dbReference type="EMBL" id="MEI5984383.1"/>
    </source>
</evidence>
<feature type="binding site" evidence="4">
    <location>
        <begin position="92"/>
        <end position="96"/>
    </location>
    <ligand>
        <name>substrate</name>
    </ligand>
</feature>